<dbReference type="Proteomes" id="UP000190328">
    <property type="component" value="Unassembled WGS sequence"/>
</dbReference>
<dbReference type="InterPro" id="IPR003766">
    <property type="entry name" value="Uronate_isomerase"/>
</dbReference>
<dbReference type="GO" id="GO:0019698">
    <property type="term" value="P:D-galacturonate catabolic process"/>
    <property type="evidence" value="ECO:0007669"/>
    <property type="project" value="TreeGrafter"/>
</dbReference>
<dbReference type="InterPro" id="IPR032466">
    <property type="entry name" value="Metal_Hydrolase"/>
</dbReference>
<dbReference type="NCBIfam" id="NF002794">
    <property type="entry name" value="PRK02925.1"/>
    <property type="match status" value="1"/>
</dbReference>
<dbReference type="Gene3D" id="1.10.2020.10">
    <property type="entry name" value="uronate isomerase, domain 2, chain A"/>
    <property type="match status" value="1"/>
</dbReference>
<evidence type="ECO:0000256" key="5">
    <source>
        <dbReference type="ARBA" id="ARBA00020555"/>
    </source>
</evidence>
<evidence type="ECO:0000256" key="4">
    <source>
        <dbReference type="ARBA" id="ARBA00012546"/>
    </source>
</evidence>
<dbReference type="EC" id="5.3.1.12" evidence="4 7"/>
<gene>
    <name evidence="7" type="primary">uxaC</name>
    <name evidence="8" type="ORF">SAMN02745116_00086</name>
</gene>
<organism evidence="8 9">
    <name type="scientific">Pilibacter termitis</name>
    <dbReference type="NCBI Taxonomy" id="263852"/>
    <lineage>
        <taxon>Bacteria</taxon>
        <taxon>Bacillati</taxon>
        <taxon>Bacillota</taxon>
        <taxon>Bacilli</taxon>
        <taxon>Lactobacillales</taxon>
        <taxon>Enterococcaceae</taxon>
        <taxon>Pilibacter</taxon>
    </lineage>
</organism>
<dbReference type="EMBL" id="FUXI01000001">
    <property type="protein sequence ID" value="SJZ37478.1"/>
    <property type="molecule type" value="Genomic_DNA"/>
</dbReference>
<dbReference type="OrthoDB" id="9766564at2"/>
<proteinExistence type="inferred from homology"/>
<evidence type="ECO:0000256" key="6">
    <source>
        <dbReference type="ARBA" id="ARBA00023235"/>
    </source>
</evidence>
<evidence type="ECO:0000313" key="8">
    <source>
        <dbReference type="EMBL" id="SJZ37478.1"/>
    </source>
</evidence>
<evidence type="ECO:0000256" key="3">
    <source>
        <dbReference type="ARBA" id="ARBA00008397"/>
    </source>
</evidence>
<accession>A0A1T4K4V5</accession>
<dbReference type="RefSeq" id="WP_078806057.1">
    <property type="nucleotide sequence ID" value="NZ_FUXI01000001.1"/>
</dbReference>
<dbReference type="AlphaFoldDB" id="A0A1T4K4V5"/>
<dbReference type="GO" id="GO:0008880">
    <property type="term" value="F:glucuronate isomerase activity"/>
    <property type="evidence" value="ECO:0007669"/>
    <property type="project" value="UniProtKB-UniRule"/>
</dbReference>
<sequence>MFLDENFLLENEWAIRLYHNYAKHQPIIDYHCHLEAKEIYENRMYENITRLWLNDNGLGDHYKWRLMRTNGEDEQFISGDGEDEEKFLAFARTLEKAIGNPIFEWSHLELRRYFGIEDVLTEKTAASVWQRVNEKVHTDDCRPQELLKKMNVKALCTTDDPADTLEYHQKLAEVYEEVQIKVLPTFRPDNAWSIQTSDYPNYIARLAKVSNREIQSFEELKTVLAQRVDFFHEVGGRLSDHGLNSFYFEQATSEELENIFDRAIKGETDFTASERAKFTTALQLHLMKHYVKKGWTMQLHLNAFRNDSTKMQREIGINVGGDSSGDQPAITEHLVKLLAVAEEENALPRMICYSLNPTDWLPLATALQSFQGGMVQRLTFGAAWWFNDTREGMITQLITMAQQSLLGNFVGMLTDSRSFLSYPRHEYFRRILCNLIGEWVNRGQVPEDEEFLGKIVADICYGNVSKQLGI</sequence>
<evidence type="ECO:0000256" key="1">
    <source>
        <dbReference type="ARBA" id="ARBA00001165"/>
    </source>
</evidence>
<dbReference type="SUPFAM" id="SSF51556">
    <property type="entry name" value="Metallo-dependent hydrolases"/>
    <property type="match status" value="1"/>
</dbReference>
<dbReference type="STRING" id="263852.SAMN02745116_00086"/>
<comment type="pathway">
    <text evidence="2 7">Carbohydrate metabolism; pentose and glucuronate interconversion.</text>
</comment>
<dbReference type="PANTHER" id="PTHR30068">
    <property type="entry name" value="URONATE ISOMERASE"/>
    <property type="match status" value="1"/>
</dbReference>
<keyword evidence="9" id="KW-1185">Reference proteome</keyword>
<dbReference type="PANTHER" id="PTHR30068:SF4">
    <property type="entry name" value="URONATE ISOMERASE"/>
    <property type="match status" value="1"/>
</dbReference>
<name>A0A1T4K4V5_9ENTE</name>
<dbReference type="Pfam" id="PF02614">
    <property type="entry name" value="UxaC"/>
    <property type="match status" value="1"/>
</dbReference>
<evidence type="ECO:0000256" key="7">
    <source>
        <dbReference type="HAMAP-Rule" id="MF_00675"/>
    </source>
</evidence>
<reference evidence="8 9" key="1">
    <citation type="submission" date="2017-02" db="EMBL/GenBank/DDBJ databases">
        <authorList>
            <person name="Peterson S.W."/>
        </authorList>
    </citation>
    <scope>NUCLEOTIDE SEQUENCE [LARGE SCALE GENOMIC DNA]</scope>
    <source>
        <strain evidence="8 9">ATCC BAA-1030</strain>
    </source>
</reference>
<dbReference type="HAMAP" id="MF_00675">
    <property type="entry name" value="UxaC"/>
    <property type="match status" value="1"/>
</dbReference>
<comment type="catalytic activity">
    <reaction evidence="7">
        <text>aldehydo-D-galacturonate = keto-D-tagaturonate</text>
        <dbReference type="Rhea" id="RHEA:27702"/>
        <dbReference type="ChEBI" id="CHEBI:12952"/>
        <dbReference type="ChEBI" id="CHEBI:17886"/>
    </reaction>
</comment>
<evidence type="ECO:0000313" key="9">
    <source>
        <dbReference type="Proteomes" id="UP000190328"/>
    </source>
</evidence>
<dbReference type="GO" id="GO:0042840">
    <property type="term" value="P:D-glucuronate catabolic process"/>
    <property type="evidence" value="ECO:0007669"/>
    <property type="project" value="TreeGrafter"/>
</dbReference>
<keyword evidence="6 7" id="KW-0413">Isomerase</keyword>
<protein>
    <recommendedName>
        <fullName evidence="5 7">Uronate isomerase</fullName>
        <ecNumber evidence="4 7">5.3.1.12</ecNumber>
    </recommendedName>
    <alternativeName>
        <fullName evidence="7">Glucuronate isomerase</fullName>
    </alternativeName>
    <alternativeName>
        <fullName evidence="7">Uronic isomerase</fullName>
    </alternativeName>
</protein>
<dbReference type="UniPathway" id="UPA00246"/>
<dbReference type="Gene3D" id="3.20.20.140">
    <property type="entry name" value="Metal-dependent hydrolases"/>
    <property type="match status" value="1"/>
</dbReference>
<comment type="similarity">
    <text evidence="3 7">Belongs to the metallo-dependent hydrolases superfamily. Uronate isomerase family.</text>
</comment>
<evidence type="ECO:0000256" key="2">
    <source>
        <dbReference type="ARBA" id="ARBA00004892"/>
    </source>
</evidence>
<comment type="catalytic activity">
    <reaction evidence="1 7">
        <text>D-glucuronate = D-fructuronate</text>
        <dbReference type="Rhea" id="RHEA:13049"/>
        <dbReference type="ChEBI" id="CHEBI:58720"/>
        <dbReference type="ChEBI" id="CHEBI:59863"/>
        <dbReference type="EC" id="5.3.1.12"/>
    </reaction>
</comment>